<accession>A0ABY9WCG4</accession>
<evidence type="ECO:0000256" key="1">
    <source>
        <dbReference type="ARBA" id="ARBA00002286"/>
    </source>
</evidence>
<evidence type="ECO:0000259" key="3">
    <source>
        <dbReference type="PROSITE" id="PS50994"/>
    </source>
</evidence>
<dbReference type="NCBIfam" id="NF033516">
    <property type="entry name" value="transpos_IS3"/>
    <property type="match status" value="1"/>
</dbReference>
<dbReference type="InterPro" id="IPR036397">
    <property type="entry name" value="RNaseH_sf"/>
</dbReference>
<feature type="domain" description="Integrase catalytic" evidence="3">
    <location>
        <begin position="218"/>
        <end position="381"/>
    </location>
</feature>
<name>A0ABY9WCG4_9BACI</name>
<gene>
    <name evidence="4" type="ORF">RI196_16355</name>
</gene>
<evidence type="ECO:0000313" key="5">
    <source>
        <dbReference type="Proteomes" id="UP001303701"/>
    </source>
</evidence>
<keyword evidence="2" id="KW-0175">Coiled coil</keyword>
<dbReference type="Proteomes" id="UP001303701">
    <property type="component" value="Chromosome"/>
</dbReference>
<reference evidence="4 5" key="1">
    <citation type="submission" date="2023-09" db="EMBL/GenBank/DDBJ databases">
        <title>Different Types of Thermotolerant Ring-Cleaving Dioxygenases derived from Aeribacillus composti HB-1 applied for multiple aromatic hydrocarbons removal.</title>
        <authorList>
            <person name="Cao L."/>
            <person name="Li M."/>
            <person name="Ma T."/>
        </authorList>
    </citation>
    <scope>NUCLEOTIDE SEQUENCE [LARGE SCALE GENOMIC DNA]</scope>
    <source>
        <strain evidence="4 5">HB-1</strain>
    </source>
</reference>
<dbReference type="SUPFAM" id="SSF46689">
    <property type="entry name" value="Homeodomain-like"/>
    <property type="match status" value="1"/>
</dbReference>
<dbReference type="PANTHER" id="PTHR46889">
    <property type="entry name" value="TRANSPOSASE INSF FOR INSERTION SEQUENCE IS3B-RELATED"/>
    <property type="match status" value="1"/>
</dbReference>
<dbReference type="Gene3D" id="3.30.420.10">
    <property type="entry name" value="Ribonuclease H-like superfamily/Ribonuclease H"/>
    <property type="match status" value="1"/>
</dbReference>
<protein>
    <submittedName>
        <fullName evidence="4">IS3 family transposase</fullName>
    </submittedName>
</protein>
<organism evidence="4 5">
    <name type="scientific">Aeribacillus composti</name>
    <dbReference type="NCBI Taxonomy" id="1868734"/>
    <lineage>
        <taxon>Bacteria</taxon>
        <taxon>Bacillati</taxon>
        <taxon>Bacillota</taxon>
        <taxon>Bacilli</taxon>
        <taxon>Bacillales</taxon>
        <taxon>Bacillaceae</taxon>
        <taxon>Aeribacillus</taxon>
    </lineage>
</organism>
<dbReference type="InterPro" id="IPR025948">
    <property type="entry name" value="HTH-like_dom"/>
</dbReference>
<dbReference type="Gene3D" id="1.10.10.60">
    <property type="entry name" value="Homeodomain-like"/>
    <property type="match status" value="1"/>
</dbReference>
<comment type="function">
    <text evidence="1">Involved in the transposition of the insertion sequence.</text>
</comment>
<dbReference type="Pfam" id="PF01527">
    <property type="entry name" value="HTH_Tnp_1"/>
    <property type="match status" value="1"/>
</dbReference>
<dbReference type="EMBL" id="CP134501">
    <property type="protein sequence ID" value="WNF32781.1"/>
    <property type="molecule type" value="Genomic_DNA"/>
</dbReference>
<dbReference type="InterPro" id="IPR009057">
    <property type="entry name" value="Homeodomain-like_sf"/>
</dbReference>
<dbReference type="SUPFAM" id="SSF53098">
    <property type="entry name" value="Ribonuclease H-like"/>
    <property type="match status" value="1"/>
</dbReference>
<dbReference type="InterPro" id="IPR002514">
    <property type="entry name" value="Transposase_8"/>
</dbReference>
<dbReference type="Pfam" id="PF13333">
    <property type="entry name" value="rve_2"/>
    <property type="match status" value="1"/>
</dbReference>
<evidence type="ECO:0000313" key="4">
    <source>
        <dbReference type="EMBL" id="WNF32781.1"/>
    </source>
</evidence>
<dbReference type="InterPro" id="IPR001584">
    <property type="entry name" value="Integrase_cat-core"/>
</dbReference>
<sequence>MTKKQRRYEEDFKRQTVRYILEEAKSVAQVARELKINENTLHGWMKKYKQEPEITETQTFRSEDHEVRELKKRIRDLEEENSILKKGDALLRERPSVKYSFIHEHRFDYRLEKMCEVLKVSRSGYYKWRDRPKSARQERREEWTQEVRRVYIESRQLYGSPKVAKKLNHEGMKVSQKTVSRIMNKEGMKSRTVKKHKATTNSKHNHPVHENVLNQHVTVTKPNEVWVADITYIPTDEGWLYLASMMDLYSRKIVGWHIDCSMKKELVLSALKQAYQRQQPQGSILHHSDRGSQYASNDYQAKLMEYGMKCSMSRKGNCYDNACIESFHGVIKKELIYQTRYKTREEAKKSIFEYIEIFYNNKRIHSATEYFSPSEYERMYYKKGA</sequence>
<dbReference type="InterPro" id="IPR012337">
    <property type="entry name" value="RNaseH-like_sf"/>
</dbReference>
<dbReference type="Pfam" id="PF00665">
    <property type="entry name" value="rve"/>
    <property type="match status" value="1"/>
</dbReference>
<keyword evidence="5" id="KW-1185">Reference proteome</keyword>
<dbReference type="PANTHER" id="PTHR46889:SF4">
    <property type="entry name" value="TRANSPOSASE INSO FOR INSERTION SEQUENCE ELEMENT IS911B-RELATED"/>
    <property type="match status" value="1"/>
</dbReference>
<proteinExistence type="predicted"/>
<dbReference type="InterPro" id="IPR048020">
    <property type="entry name" value="Transpos_IS3"/>
</dbReference>
<feature type="coiled-coil region" evidence="2">
    <location>
        <begin position="60"/>
        <end position="87"/>
    </location>
</feature>
<dbReference type="Pfam" id="PF13276">
    <property type="entry name" value="HTH_21"/>
    <property type="match status" value="1"/>
</dbReference>
<evidence type="ECO:0000256" key="2">
    <source>
        <dbReference type="SAM" id="Coils"/>
    </source>
</evidence>
<dbReference type="InterPro" id="IPR050900">
    <property type="entry name" value="Transposase_IS3/IS150/IS904"/>
</dbReference>
<dbReference type="PROSITE" id="PS50994">
    <property type="entry name" value="INTEGRASE"/>
    <property type="match status" value="1"/>
</dbReference>